<gene>
    <name evidence="3" type="ORF">KIW84_034789</name>
</gene>
<dbReference type="Proteomes" id="UP001058974">
    <property type="component" value="Chromosome 3"/>
</dbReference>
<dbReference type="GO" id="GO:0006334">
    <property type="term" value="P:nucleosome assembly"/>
    <property type="evidence" value="ECO:0007669"/>
    <property type="project" value="InterPro"/>
</dbReference>
<dbReference type="Gene3D" id="1.10.10.10">
    <property type="entry name" value="Winged helix-like DNA-binding domain superfamily/Winged helix DNA-binding domain"/>
    <property type="match status" value="1"/>
</dbReference>
<accession>A0A9D4Y0B7</accession>
<feature type="region of interest" description="Disordered" evidence="1">
    <location>
        <begin position="161"/>
        <end position="205"/>
    </location>
</feature>
<keyword evidence="4" id="KW-1185">Reference proteome</keyword>
<organism evidence="3 4">
    <name type="scientific">Pisum sativum</name>
    <name type="common">Garden pea</name>
    <name type="synonym">Lathyrus oleraceus</name>
    <dbReference type="NCBI Taxonomy" id="3888"/>
    <lineage>
        <taxon>Eukaryota</taxon>
        <taxon>Viridiplantae</taxon>
        <taxon>Streptophyta</taxon>
        <taxon>Embryophyta</taxon>
        <taxon>Tracheophyta</taxon>
        <taxon>Spermatophyta</taxon>
        <taxon>Magnoliopsida</taxon>
        <taxon>eudicotyledons</taxon>
        <taxon>Gunneridae</taxon>
        <taxon>Pentapetalae</taxon>
        <taxon>rosids</taxon>
        <taxon>fabids</taxon>
        <taxon>Fabales</taxon>
        <taxon>Fabaceae</taxon>
        <taxon>Papilionoideae</taxon>
        <taxon>50 kb inversion clade</taxon>
        <taxon>NPAAA clade</taxon>
        <taxon>Hologalegina</taxon>
        <taxon>IRL clade</taxon>
        <taxon>Fabeae</taxon>
        <taxon>Lathyrus</taxon>
    </lineage>
</organism>
<dbReference type="EMBL" id="JAMSHJ010000003">
    <property type="protein sequence ID" value="KAI5430337.1"/>
    <property type="molecule type" value="Genomic_DNA"/>
</dbReference>
<comment type="caution">
    <text evidence="3">The sequence shown here is derived from an EMBL/GenBank/DDBJ whole genome shotgun (WGS) entry which is preliminary data.</text>
</comment>
<evidence type="ECO:0000313" key="3">
    <source>
        <dbReference type="EMBL" id="KAI5430337.1"/>
    </source>
</evidence>
<sequence>MIIEAITNLKERTGSSQFAETKFIKEKHEDSPPTYLGAGVNLQYNPPQTRRKKQNGFRRPVIIKNERNHKQPESCQDQPKPPSPTASVIMQPSAKQYQTITVNLESSGCNLPQNHNHSTFIQSIDGSLVDKRPGVHPETYNKRLTFVSRIKSWWPFQKSNAKADDSTAYQNKATSNLEDFKLPELDQPASNLEKPKPLEPHQRVS</sequence>
<protein>
    <recommendedName>
        <fullName evidence="2">H15 domain-containing protein</fullName>
    </recommendedName>
</protein>
<feature type="region of interest" description="Disordered" evidence="1">
    <location>
        <begin position="26"/>
        <end position="87"/>
    </location>
</feature>
<feature type="compositionally biased region" description="Basic and acidic residues" evidence="1">
    <location>
        <begin position="193"/>
        <end position="205"/>
    </location>
</feature>
<proteinExistence type="predicted"/>
<dbReference type="AlphaFoldDB" id="A0A9D4Y0B7"/>
<dbReference type="GO" id="GO:0000786">
    <property type="term" value="C:nucleosome"/>
    <property type="evidence" value="ECO:0007669"/>
    <property type="project" value="InterPro"/>
</dbReference>
<name>A0A9D4Y0B7_PEA</name>
<evidence type="ECO:0000313" key="4">
    <source>
        <dbReference type="Proteomes" id="UP001058974"/>
    </source>
</evidence>
<evidence type="ECO:0000256" key="1">
    <source>
        <dbReference type="SAM" id="MobiDB-lite"/>
    </source>
</evidence>
<dbReference type="GO" id="GO:0003677">
    <property type="term" value="F:DNA binding"/>
    <property type="evidence" value="ECO:0007669"/>
    <property type="project" value="InterPro"/>
</dbReference>
<dbReference type="Pfam" id="PF00538">
    <property type="entry name" value="Linker_histone"/>
    <property type="match status" value="1"/>
</dbReference>
<feature type="compositionally biased region" description="Polar residues" evidence="1">
    <location>
        <begin position="167"/>
        <end position="177"/>
    </location>
</feature>
<reference evidence="3 4" key="1">
    <citation type="journal article" date="2022" name="Nat. Genet.">
        <title>Improved pea reference genome and pan-genome highlight genomic features and evolutionary characteristics.</title>
        <authorList>
            <person name="Yang T."/>
            <person name="Liu R."/>
            <person name="Luo Y."/>
            <person name="Hu S."/>
            <person name="Wang D."/>
            <person name="Wang C."/>
            <person name="Pandey M.K."/>
            <person name="Ge S."/>
            <person name="Xu Q."/>
            <person name="Li N."/>
            <person name="Li G."/>
            <person name="Huang Y."/>
            <person name="Saxena R.K."/>
            <person name="Ji Y."/>
            <person name="Li M."/>
            <person name="Yan X."/>
            <person name="He Y."/>
            <person name="Liu Y."/>
            <person name="Wang X."/>
            <person name="Xiang C."/>
            <person name="Varshney R.K."/>
            <person name="Ding H."/>
            <person name="Gao S."/>
            <person name="Zong X."/>
        </authorList>
    </citation>
    <scope>NUCLEOTIDE SEQUENCE [LARGE SCALE GENOMIC DNA]</scope>
    <source>
        <strain evidence="3 4">cv. Zhongwan 6</strain>
    </source>
</reference>
<dbReference type="Gramene" id="Psat03G0478900-T1">
    <property type="protein sequence ID" value="KAI5430337.1"/>
    <property type="gene ID" value="KIW84_034789"/>
</dbReference>
<dbReference type="InterPro" id="IPR036388">
    <property type="entry name" value="WH-like_DNA-bd_sf"/>
</dbReference>
<dbReference type="InterPro" id="IPR005818">
    <property type="entry name" value="Histone_H1/H5_H15"/>
</dbReference>
<feature type="domain" description="H15" evidence="2">
    <location>
        <begin position="1"/>
        <end position="30"/>
    </location>
</feature>
<evidence type="ECO:0000259" key="2">
    <source>
        <dbReference type="Pfam" id="PF00538"/>
    </source>
</evidence>